<reference evidence="2 3" key="1">
    <citation type="submission" date="2015-08" db="EMBL/GenBank/DDBJ databases">
        <title>Emmonsia species relationships and genome sequence.</title>
        <authorList>
            <person name="Cuomo C.A."/>
            <person name="Schwartz I.S."/>
            <person name="Kenyon C."/>
            <person name="De Hoog G.S."/>
            <person name="Govender N.P."/>
            <person name="Botha A."/>
            <person name="Moreno L."/>
            <person name="De Vries M."/>
            <person name="Munoz J.F."/>
            <person name="Stielow J.B."/>
        </authorList>
    </citation>
    <scope>NUCLEOTIDE SEQUENCE [LARGE SCALE GENOMIC DNA]</scope>
    <source>
        <strain evidence="2 3">EI222</strain>
    </source>
</reference>
<dbReference type="AlphaFoldDB" id="A0A1J9R3Q4"/>
<feature type="compositionally biased region" description="Basic and acidic residues" evidence="1">
    <location>
        <begin position="110"/>
        <end position="120"/>
    </location>
</feature>
<feature type="compositionally biased region" description="Polar residues" evidence="1">
    <location>
        <begin position="30"/>
        <end position="44"/>
    </location>
</feature>
<keyword evidence="3" id="KW-1185">Reference proteome</keyword>
<organism evidence="2 3">
    <name type="scientific">Blastomyces percursus</name>
    <dbReference type="NCBI Taxonomy" id="1658174"/>
    <lineage>
        <taxon>Eukaryota</taxon>
        <taxon>Fungi</taxon>
        <taxon>Dikarya</taxon>
        <taxon>Ascomycota</taxon>
        <taxon>Pezizomycotina</taxon>
        <taxon>Eurotiomycetes</taxon>
        <taxon>Eurotiomycetidae</taxon>
        <taxon>Onygenales</taxon>
        <taxon>Ajellomycetaceae</taxon>
        <taxon>Blastomyces</taxon>
    </lineage>
</organism>
<accession>A0A1J9R3Q4</accession>
<evidence type="ECO:0000313" key="2">
    <source>
        <dbReference type="EMBL" id="OJD23135.1"/>
    </source>
</evidence>
<name>A0A1J9R3Q4_9EURO</name>
<protein>
    <recommendedName>
        <fullName evidence="4">Histone chaperone domain-containing protein</fullName>
    </recommendedName>
</protein>
<comment type="caution">
    <text evidence="2">The sequence shown here is derived from an EMBL/GenBank/DDBJ whole genome shotgun (WGS) entry which is preliminary data.</text>
</comment>
<evidence type="ECO:0000256" key="1">
    <source>
        <dbReference type="SAM" id="MobiDB-lite"/>
    </source>
</evidence>
<dbReference type="Proteomes" id="UP000242791">
    <property type="component" value="Unassembled WGS sequence"/>
</dbReference>
<dbReference type="OrthoDB" id="4357148at2759"/>
<evidence type="ECO:0000313" key="3">
    <source>
        <dbReference type="Proteomes" id="UP000242791"/>
    </source>
</evidence>
<feature type="region of interest" description="Disordered" evidence="1">
    <location>
        <begin position="1"/>
        <end position="120"/>
    </location>
</feature>
<dbReference type="EMBL" id="LGTZ01000870">
    <property type="protein sequence ID" value="OJD23135.1"/>
    <property type="molecule type" value="Genomic_DNA"/>
</dbReference>
<dbReference type="VEuPathDB" id="FungiDB:ACJ73_05514"/>
<proteinExistence type="predicted"/>
<sequence length="120" mass="12924">MSNPAKGRAEDLYEEQNDAQAPSPVFLRTVTYTSKGPVSVQSDQAPVEDPMGSGAEANTDEQLARDEEEAIDKSNILKGDRTRHAKPQAASGYSEGPGEEDLPESVVKGTEGRSRRTGEF</sequence>
<gene>
    <name evidence="2" type="ORF">ACJ73_05514</name>
</gene>
<evidence type="ECO:0008006" key="4">
    <source>
        <dbReference type="Google" id="ProtNLM"/>
    </source>
</evidence>